<reference evidence="2 3" key="2">
    <citation type="journal article" date="2017" name="Front. Plant Sci.">
        <title>Gene Classification and Mining of Molecular Markers Useful in Red Clover (Trifolium pratense) Breeding.</title>
        <authorList>
            <person name="Istvanek J."/>
            <person name="Dluhosova J."/>
            <person name="Dluhos P."/>
            <person name="Patkova L."/>
            <person name="Nedelnik J."/>
            <person name="Repkova J."/>
        </authorList>
    </citation>
    <scope>NUCLEOTIDE SEQUENCE [LARGE SCALE GENOMIC DNA]</scope>
    <source>
        <strain evidence="3">cv. Tatra</strain>
        <tissue evidence="2">Young leaves</tissue>
    </source>
</reference>
<dbReference type="PANTHER" id="PTHR31286:SF171">
    <property type="entry name" value="CCHC-TYPE DOMAIN-CONTAINING PROTEIN"/>
    <property type="match status" value="1"/>
</dbReference>
<evidence type="ECO:0000313" key="2">
    <source>
        <dbReference type="EMBL" id="PNX78166.1"/>
    </source>
</evidence>
<dbReference type="InterPro" id="IPR040256">
    <property type="entry name" value="At4g02000-like"/>
</dbReference>
<name>A0A2K3LI24_TRIPR</name>
<dbReference type="Pfam" id="PF14111">
    <property type="entry name" value="DUF4283"/>
    <property type="match status" value="1"/>
</dbReference>
<dbReference type="EMBL" id="ASHM01033606">
    <property type="protein sequence ID" value="PNX78166.1"/>
    <property type="molecule type" value="Genomic_DNA"/>
</dbReference>
<evidence type="ECO:0000313" key="3">
    <source>
        <dbReference type="Proteomes" id="UP000236291"/>
    </source>
</evidence>
<comment type="caution">
    <text evidence="2">The sequence shown here is derived from an EMBL/GenBank/DDBJ whole genome shotgun (WGS) entry which is preliminary data.</text>
</comment>
<gene>
    <name evidence="2" type="ORF">L195_g034142</name>
</gene>
<dbReference type="Proteomes" id="UP000236291">
    <property type="component" value="Unassembled WGS sequence"/>
</dbReference>
<sequence length="278" mass="31848">MAFTFPTSSRKPTSLVRDKETKRHALMLFRDKVFDDAKVPVIREKVDLLAQKLLRIENVYDHHGDGGKPFPMLYVDTKVIDELSVPWKDVLVVKLLDKELSFDIMKNQLETVWNLAGKFDLMDIDNGFYMVKFDREDGKTKVINGVPWEIFDHYLSVCRFTSAINTTGSGISVIPNTMVWVRISGLHLVYYDENFLLAVASAIGNPVQVDLHALQVEFGRFARVCVEIDLDTPMVSKVGINGEWYQIYYEDLHINVICTECASGYCHVHQECPSLYEE</sequence>
<dbReference type="AlphaFoldDB" id="A0A2K3LI24"/>
<dbReference type="InterPro" id="IPR025558">
    <property type="entry name" value="DUF4283"/>
</dbReference>
<dbReference type="STRING" id="57577.A0A2K3LI24"/>
<reference evidence="2 3" key="1">
    <citation type="journal article" date="2014" name="Am. J. Bot.">
        <title>Genome assembly and annotation for red clover (Trifolium pratense; Fabaceae).</title>
        <authorList>
            <person name="Istvanek J."/>
            <person name="Jaros M."/>
            <person name="Krenek A."/>
            <person name="Repkova J."/>
        </authorList>
    </citation>
    <scope>NUCLEOTIDE SEQUENCE [LARGE SCALE GENOMIC DNA]</scope>
    <source>
        <strain evidence="3">cv. Tatra</strain>
        <tissue evidence="2">Young leaves</tissue>
    </source>
</reference>
<protein>
    <recommendedName>
        <fullName evidence="1">DUF4283 domain-containing protein</fullName>
    </recommendedName>
</protein>
<dbReference type="PANTHER" id="PTHR31286">
    <property type="entry name" value="GLYCINE-RICH CELL WALL STRUCTURAL PROTEIN 1.8-LIKE"/>
    <property type="match status" value="1"/>
</dbReference>
<evidence type="ECO:0000259" key="1">
    <source>
        <dbReference type="Pfam" id="PF14111"/>
    </source>
</evidence>
<organism evidence="2 3">
    <name type="scientific">Trifolium pratense</name>
    <name type="common">Red clover</name>
    <dbReference type="NCBI Taxonomy" id="57577"/>
    <lineage>
        <taxon>Eukaryota</taxon>
        <taxon>Viridiplantae</taxon>
        <taxon>Streptophyta</taxon>
        <taxon>Embryophyta</taxon>
        <taxon>Tracheophyta</taxon>
        <taxon>Spermatophyta</taxon>
        <taxon>Magnoliopsida</taxon>
        <taxon>eudicotyledons</taxon>
        <taxon>Gunneridae</taxon>
        <taxon>Pentapetalae</taxon>
        <taxon>rosids</taxon>
        <taxon>fabids</taxon>
        <taxon>Fabales</taxon>
        <taxon>Fabaceae</taxon>
        <taxon>Papilionoideae</taxon>
        <taxon>50 kb inversion clade</taxon>
        <taxon>NPAAA clade</taxon>
        <taxon>Hologalegina</taxon>
        <taxon>IRL clade</taxon>
        <taxon>Trifolieae</taxon>
        <taxon>Trifolium</taxon>
    </lineage>
</organism>
<accession>A0A2K3LI24</accession>
<feature type="domain" description="DUF4283" evidence="1">
    <location>
        <begin position="87"/>
        <end position="165"/>
    </location>
</feature>
<proteinExistence type="predicted"/>